<keyword evidence="2" id="KW-1185">Reference proteome</keyword>
<evidence type="ECO:0008006" key="3">
    <source>
        <dbReference type="Google" id="ProtNLM"/>
    </source>
</evidence>
<evidence type="ECO:0000313" key="1">
    <source>
        <dbReference type="EMBL" id="GII90449.1"/>
    </source>
</evidence>
<dbReference type="RefSeq" id="WP_204020860.1">
    <property type="nucleotide sequence ID" value="NZ_BOOW01000006.1"/>
</dbReference>
<dbReference type="InterPro" id="IPR058240">
    <property type="entry name" value="rSAM_sf"/>
</dbReference>
<dbReference type="Gene3D" id="3.20.20.70">
    <property type="entry name" value="Aldolase class I"/>
    <property type="match status" value="1"/>
</dbReference>
<dbReference type="InterPro" id="IPR013785">
    <property type="entry name" value="Aldolase_TIM"/>
</dbReference>
<comment type="caution">
    <text evidence="1">The sequence shown here is derived from an EMBL/GenBank/DDBJ whole genome shotgun (WGS) entry which is preliminary data.</text>
</comment>
<reference evidence="1" key="1">
    <citation type="submission" date="2021-01" db="EMBL/GenBank/DDBJ databases">
        <title>Whole genome shotgun sequence of Sinosporangium siamense NBRC 109515.</title>
        <authorList>
            <person name="Komaki H."/>
            <person name="Tamura T."/>
        </authorList>
    </citation>
    <scope>NUCLEOTIDE SEQUENCE</scope>
    <source>
        <strain evidence="1">NBRC 109515</strain>
    </source>
</reference>
<proteinExistence type="predicted"/>
<protein>
    <recommendedName>
        <fullName evidence="3">Radical SAM protein</fullName>
    </recommendedName>
</protein>
<organism evidence="1 2">
    <name type="scientific">Sinosporangium siamense</name>
    <dbReference type="NCBI Taxonomy" id="1367973"/>
    <lineage>
        <taxon>Bacteria</taxon>
        <taxon>Bacillati</taxon>
        <taxon>Actinomycetota</taxon>
        <taxon>Actinomycetes</taxon>
        <taxon>Streptosporangiales</taxon>
        <taxon>Streptosporangiaceae</taxon>
        <taxon>Sinosporangium</taxon>
    </lineage>
</organism>
<dbReference type="EMBL" id="BOOW01000006">
    <property type="protein sequence ID" value="GII90449.1"/>
    <property type="molecule type" value="Genomic_DNA"/>
</dbReference>
<dbReference type="AlphaFoldDB" id="A0A919RDI6"/>
<dbReference type="SUPFAM" id="SSF102114">
    <property type="entry name" value="Radical SAM enzymes"/>
    <property type="match status" value="1"/>
</dbReference>
<accession>A0A919RDI6</accession>
<gene>
    <name evidence="1" type="ORF">Ssi02_06800</name>
</gene>
<sequence>MEVYSHLAHLPDRLLEVFALPGVRIACSFYSDDESEHRQITGRDTLKSTQENIVRVLDRSIPLRIGMVHILEGQRIEQAKDLLTTMGVTEIGVDRLRLLGRPQRKAPEITELCGACGLRSAAVLPNGEVTPCPLARWMAVGDVRELGLRNALDRMRPAADKIAAALQEIRMCGPHNDGQCYPCEPSCNPGCDPGVDLEEE</sequence>
<name>A0A919RDI6_9ACTN</name>
<evidence type="ECO:0000313" key="2">
    <source>
        <dbReference type="Proteomes" id="UP000606172"/>
    </source>
</evidence>
<dbReference type="Proteomes" id="UP000606172">
    <property type="component" value="Unassembled WGS sequence"/>
</dbReference>